<dbReference type="GO" id="GO:0006744">
    <property type="term" value="P:ubiquinone biosynthetic process"/>
    <property type="evidence" value="ECO:0007669"/>
    <property type="project" value="InterPro"/>
</dbReference>
<protein>
    <submittedName>
        <fullName evidence="1">Uncharacterized protein</fullName>
    </submittedName>
</protein>
<accession>A0A2R5G6P1</accession>
<name>A0A2R5G6P1_NOSCO</name>
<dbReference type="PANTHER" id="PTHR12922">
    <property type="entry name" value="UBIQUINONE BIOSYNTHESIS PROTEIN"/>
    <property type="match status" value="1"/>
</dbReference>
<reference evidence="1 2" key="1">
    <citation type="submission" date="2017-06" db="EMBL/GenBank/DDBJ databases">
        <title>Genome sequencing of cyanobaciteial culture collection at National Institute for Environmental Studies (NIES).</title>
        <authorList>
            <person name="Hirose Y."/>
            <person name="Shimura Y."/>
            <person name="Fujisawa T."/>
            <person name="Nakamura Y."/>
            <person name="Kawachi M."/>
        </authorList>
    </citation>
    <scope>NUCLEOTIDE SEQUENCE [LARGE SCALE GENOMIC DNA]</scope>
    <source>
        <strain evidence="1 2">NIES-4072</strain>
    </source>
</reference>
<dbReference type="PANTHER" id="PTHR12922:SF7">
    <property type="entry name" value="UBIQUINONE BIOSYNTHESIS PROTEIN COQ4 HOMOLOG, MITOCHONDRIAL"/>
    <property type="match status" value="1"/>
</dbReference>
<organism evidence="1 2">
    <name type="scientific">Nostoc commune NIES-4072</name>
    <dbReference type="NCBI Taxonomy" id="2005467"/>
    <lineage>
        <taxon>Bacteria</taxon>
        <taxon>Bacillati</taxon>
        <taxon>Cyanobacteriota</taxon>
        <taxon>Cyanophyceae</taxon>
        <taxon>Nostocales</taxon>
        <taxon>Nostocaceae</taxon>
        <taxon>Nostoc</taxon>
    </lineage>
</organism>
<gene>
    <name evidence="1" type="ORF">NIES4072_74230</name>
</gene>
<dbReference type="EMBL" id="BDUD01000009">
    <property type="protein sequence ID" value="GBG23711.1"/>
    <property type="molecule type" value="Genomic_DNA"/>
</dbReference>
<dbReference type="InterPro" id="IPR007715">
    <property type="entry name" value="Coq4"/>
</dbReference>
<proteinExistence type="predicted"/>
<evidence type="ECO:0000313" key="1">
    <source>
        <dbReference type="EMBL" id="GBG23711.1"/>
    </source>
</evidence>
<dbReference type="Pfam" id="PF05019">
    <property type="entry name" value="Coq4"/>
    <property type="match status" value="1"/>
</dbReference>
<dbReference type="Proteomes" id="UP000245124">
    <property type="component" value="Unassembled WGS sequence"/>
</dbReference>
<sequence>MRGAIHEFSVNNRIFFVKATTQAVYPYIPNHLYSNRGNVYMQELQTRVVLWIARTINPQVYANREFSINLEELRQLPQSTLGHEVAQFLDQNGFNPINSGDWIQRTHDVWHVLTGLQPSKHDEFMLQAFTRAQVFRPSSTILVLVGLLTRQINFTNILKAYRSGKLVKHLVECDIESEWQTPLAQVRQKLGILPLDSPK</sequence>
<evidence type="ECO:0000313" key="2">
    <source>
        <dbReference type="Proteomes" id="UP000245124"/>
    </source>
</evidence>
<comment type="caution">
    <text evidence="1">The sequence shown here is derived from an EMBL/GenBank/DDBJ whole genome shotgun (WGS) entry which is preliminary data.</text>
</comment>
<keyword evidence="2" id="KW-1185">Reference proteome</keyword>
<dbReference type="AlphaFoldDB" id="A0A2R5G6P1"/>